<dbReference type="GO" id="GO:0060213">
    <property type="term" value="P:positive regulation of nuclear-transcribed mRNA poly(A) tail shortening"/>
    <property type="evidence" value="ECO:0007669"/>
    <property type="project" value="TreeGrafter"/>
</dbReference>
<dbReference type="PANTHER" id="PTHR13020:SF25">
    <property type="entry name" value="PROTEIN GAWKY"/>
    <property type="match status" value="1"/>
</dbReference>
<protein>
    <submittedName>
        <fullName evidence="2">Uncharacterized protein</fullName>
    </submittedName>
</protein>
<dbReference type="OrthoDB" id="9398405at2759"/>
<feature type="compositionally biased region" description="Polar residues" evidence="1">
    <location>
        <begin position="55"/>
        <end position="90"/>
    </location>
</feature>
<evidence type="ECO:0000256" key="1">
    <source>
        <dbReference type="SAM" id="MobiDB-lite"/>
    </source>
</evidence>
<keyword evidence="3" id="KW-1185">Reference proteome</keyword>
<gene>
    <name evidence="2" type="ORF">AB205_0153900</name>
</gene>
<dbReference type="GO" id="GO:0000932">
    <property type="term" value="C:P-body"/>
    <property type="evidence" value="ECO:0007669"/>
    <property type="project" value="TreeGrafter"/>
</dbReference>
<dbReference type="GO" id="GO:0005654">
    <property type="term" value="C:nucleoplasm"/>
    <property type="evidence" value="ECO:0007669"/>
    <property type="project" value="TreeGrafter"/>
</dbReference>
<dbReference type="PANTHER" id="PTHR13020">
    <property type="entry name" value="TRINUCLEOTIDE REPEAT-CONTAINING GENE 6"/>
    <property type="match status" value="1"/>
</dbReference>
<dbReference type="GO" id="GO:0035195">
    <property type="term" value="P:miRNA-mediated post-transcriptional gene silencing"/>
    <property type="evidence" value="ECO:0007669"/>
    <property type="project" value="TreeGrafter"/>
</dbReference>
<feature type="compositionally biased region" description="Basic and acidic residues" evidence="1">
    <location>
        <begin position="1"/>
        <end position="12"/>
    </location>
</feature>
<proteinExistence type="predicted"/>
<dbReference type="Proteomes" id="UP000228934">
    <property type="component" value="Unassembled WGS sequence"/>
</dbReference>
<accession>A0A2G9RK69</accession>
<dbReference type="EMBL" id="KV942301">
    <property type="protein sequence ID" value="PIO28268.1"/>
    <property type="molecule type" value="Genomic_DNA"/>
</dbReference>
<reference evidence="3" key="1">
    <citation type="journal article" date="2017" name="Nat. Commun.">
        <title>The North American bullfrog draft genome provides insight into hormonal regulation of long noncoding RNA.</title>
        <authorList>
            <person name="Hammond S.A."/>
            <person name="Warren R.L."/>
            <person name="Vandervalk B.P."/>
            <person name="Kucuk E."/>
            <person name="Khan H."/>
            <person name="Gibb E.A."/>
            <person name="Pandoh P."/>
            <person name="Kirk H."/>
            <person name="Zhao Y."/>
            <person name="Jones M."/>
            <person name="Mungall A.J."/>
            <person name="Coope R."/>
            <person name="Pleasance S."/>
            <person name="Moore R.A."/>
            <person name="Holt R.A."/>
            <person name="Round J.M."/>
            <person name="Ohora S."/>
            <person name="Walle B.V."/>
            <person name="Veldhoen N."/>
            <person name="Helbing C.C."/>
            <person name="Birol I."/>
        </authorList>
    </citation>
    <scope>NUCLEOTIDE SEQUENCE [LARGE SCALE GENOMIC DNA]</scope>
</reference>
<sequence>MNATHTRGEESRSAALLTGGGGSVLIISTAPPPDPAQDHQDGHHTGPPVPDELLSQPQPVNGNIGISTVTSIQNNAKRPTALSPQQQQPVSRYPPREVPPRFRHQDQKSLLKRGQQIPGIAASLGSATKVLNQESESSTVLCKERTVTETPPGKHCMHCFFSQH</sequence>
<dbReference type="AlphaFoldDB" id="A0A2G9RK69"/>
<name>A0A2G9RK69_AQUCT</name>
<evidence type="ECO:0000313" key="3">
    <source>
        <dbReference type="Proteomes" id="UP000228934"/>
    </source>
</evidence>
<dbReference type="InterPro" id="IPR052068">
    <property type="entry name" value="GW182_domain"/>
</dbReference>
<feature type="compositionally biased region" description="Basic and acidic residues" evidence="1">
    <location>
        <begin position="94"/>
        <end position="109"/>
    </location>
</feature>
<organism evidence="2 3">
    <name type="scientific">Aquarana catesbeiana</name>
    <name type="common">American bullfrog</name>
    <name type="synonym">Rana catesbeiana</name>
    <dbReference type="NCBI Taxonomy" id="8400"/>
    <lineage>
        <taxon>Eukaryota</taxon>
        <taxon>Metazoa</taxon>
        <taxon>Chordata</taxon>
        <taxon>Craniata</taxon>
        <taxon>Vertebrata</taxon>
        <taxon>Euteleostomi</taxon>
        <taxon>Amphibia</taxon>
        <taxon>Batrachia</taxon>
        <taxon>Anura</taxon>
        <taxon>Neobatrachia</taxon>
        <taxon>Ranoidea</taxon>
        <taxon>Ranidae</taxon>
        <taxon>Aquarana</taxon>
    </lineage>
</organism>
<evidence type="ECO:0000313" key="2">
    <source>
        <dbReference type="EMBL" id="PIO28268.1"/>
    </source>
</evidence>
<feature type="region of interest" description="Disordered" evidence="1">
    <location>
        <begin position="1"/>
        <end position="110"/>
    </location>
</feature>